<dbReference type="Proteomes" id="UP000219612">
    <property type="component" value="Unassembled WGS sequence"/>
</dbReference>
<reference evidence="1 2" key="1">
    <citation type="submission" date="2017-09" db="EMBL/GenBank/DDBJ databases">
        <authorList>
            <person name="Ehlers B."/>
            <person name="Leendertz F.H."/>
        </authorList>
    </citation>
    <scope>NUCLEOTIDE SEQUENCE [LARGE SCALE GENOMIC DNA]</scope>
    <source>
        <strain evidence="1 2">CGMCC 4.6857</strain>
    </source>
</reference>
<dbReference type="EMBL" id="OBDY01000012">
    <property type="protein sequence ID" value="SNY52062.1"/>
    <property type="molecule type" value="Genomic_DNA"/>
</dbReference>
<accession>A0A285IVQ6</accession>
<sequence>MPPRFFAFRSDQELLEQAARHFEILDFHVYAAGVRYQSLTLVRPVQW</sequence>
<dbReference type="AlphaFoldDB" id="A0A285IVQ6"/>
<gene>
    <name evidence="1" type="ORF">SAMN05421748_112235</name>
</gene>
<name>A0A285IVQ6_9ACTN</name>
<evidence type="ECO:0000313" key="1">
    <source>
        <dbReference type="EMBL" id="SNY52062.1"/>
    </source>
</evidence>
<keyword evidence="2" id="KW-1185">Reference proteome</keyword>
<organism evidence="1 2">
    <name type="scientific">Paractinoplanes atraurantiacus</name>
    <dbReference type="NCBI Taxonomy" id="1036182"/>
    <lineage>
        <taxon>Bacteria</taxon>
        <taxon>Bacillati</taxon>
        <taxon>Actinomycetota</taxon>
        <taxon>Actinomycetes</taxon>
        <taxon>Micromonosporales</taxon>
        <taxon>Micromonosporaceae</taxon>
        <taxon>Paractinoplanes</taxon>
    </lineage>
</organism>
<proteinExistence type="predicted"/>
<evidence type="ECO:0000313" key="2">
    <source>
        <dbReference type="Proteomes" id="UP000219612"/>
    </source>
</evidence>
<dbReference type="RefSeq" id="WP_342751577.1">
    <property type="nucleotide sequence ID" value="NZ_OBDY01000012.1"/>
</dbReference>
<protein>
    <submittedName>
        <fullName evidence="1">Uncharacterized protein</fullName>
    </submittedName>
</protein>